<dbReference type="Gene3D" id="3.40.50.1000">
    <property type="entry name" value="HAD superfamily/HAD-like"/>
    <property type="match status" value="1"/>
</dbReference>
<dbReference type="InterPro" id="IPR023198">
    <property type="entry name" value="PGP-like_dom2"/>
</dbReference>
<dbReference type="GO" id="GO:0005829">
    <property type="term" value="C:cytosol"/>
    <property type="evidence" value="ECO:0007669"/>
    <property type="project" value="TreeGrafter"/>
</dbReference>
<evidence type="ECO:0000313" key="1">
    <source>
        <dbReference type="EMBL" id="PJE64689.1"/>
    </source>
</evidence>
<protein>
    <recommendedName>
        <fullName evidence="3">HAD family hydrolase</fullName>
    </recommendedName>
</protein>
<dbReference type="EMBL" id="PFEF01000004">
    <property type="protein sequence ID" value="PJE64689.1"/>
    <property type="molecule type" value="Genomic_DNA"/>
</dbReference>
<dbReference type="Gene3D" id="1.10.150.240">
    <property type="entry name" value="Putative phosphatase, domain 2"/>
    <property type="match status" value="1"/>
</dbReference>
<proteinExistence type="predicted"/>
<evidence type="ECO:0008006" key="3">
    <source>
        <dbReference type="Google" id="ProtNLM"/>
    </source>
</evidence>
<gene>
    <name evidence="1" type="ORF">COU90_01380</name>
</gene>
<dbReference type="GO" id="GO:0006281">
    <property type="term" value="P:DNA repair"/>
    <property type="evidence" value="ECO:0007669"/>
    <property type="project" value="TreeGrafter"/>
</dbReference>
<dbReference type="SFLD" id="SFLDG01129">
    <property type="entry name" value="C1.5:_HAD__Beta-PGM__Phosphata"/>
    <property type="match status" value="1"/>
</dbReference>
<accession>A0A2M8KXN2</accession>
<dbReference type="Pfam" id="PF13419">
    <property type="entry name" value="HAD_2"/>
    <property type="match status" value="1"/>
</dbReference>
<evidence type="ECO:0000313" key="2">
    <source>
        <dbReference type="Proteomes" id="UP000229098"/>
    </source>
</evidence>
<dbReference type="PANTHER" id="PTHR43434:SF1">
    <property type="entry name" value="PHOSPHOGLYCOLATE PHOSPHATASE"/>
    <property type="match status" value="1"/>
</dbReference>
<dbReference type="SFLD" id="SFLDS00003">
    <property type="entry name" value="Haloacid_Dehalogenase"/>
    <property type="match status" value="1"/>
</dbReference>
<dbReference type="SUPFAM" id="SSF56784">
    <property type="entry name" value="HAD-like"/>
    <property type="match status" value="1"/>
</dbReference>
<dbReference type="AlphaFoldDB" id="A0A2M8KXN2"/>
<dbReference type="Proteomes" id="UP000229098">
    <property type="component" value="Unassembled WGS sequence"/>
</dbReference>
<dbReference type="CDD" id="cd01427">
    <property type="entry name" value="HAD_like"/>
    <property type="match status" value="1"/>
</dbReference>
<dbReference type="InterPro" id="IPR041492">
    <property type="entry name" value="HAD_2"/>
</dbReference>
<dbReference type="InterPro" id="IPR036412">
    <property type="entry name" value="HAD-like_sf"/>
</dbReference>
<dbReference type="PANTHER" id="PTHR43434">
    <property type="entry name" value="PHOSPHOGLYCOLATE PHOSPHATASE"/>
    <property type="match status" value="1"/>
</dbReference>
<dbReference type="InterPro" id="IPR050155">
    <property type="entry name" value="HAD-like_hydrolase_sf"/>
</dbReference>
<name>A0A2M8KXN2_9BACT</name>
<reference evidence="2" key="1">
    <citation type="submission" date="2017-09" db="EMBL/GenBank/DDBJ databases">
        <title>Depth-based differentiation of microbial function through sediment-hosted aquifers and enrichment of novel symbionts in the deep terrestrial subsurface.</title>
        <authorList>
            <person name="Probst A.J."/>
            <person name="Ladd B."/>
            <person name="Jarett J.K."/>
            <person name="Geller-Mcgrath D.E."/>
            <person name="Sieber C.M.K."/>
            <person name="Emerson J.B."/>
            <person name="Anantharaman K."/>
            <person name="Thomas B.C."/>
            <person name="Malmstrom R."/>
            <person name="Stieglmeier M."/>
            <person name="Klingl A."/>
            <person name="Woyke T."/>
            <person name="Ryan C.M."/>
            <person name="Banfield J.F."/>
        </authorList>
    </citation>
    <scope>NUCLEOTIDE SEQUENCE [LARGE SCALE GENOMIC DNA]</scope>
</reference>
<comment type="caution">
    <text evidence="1">The sequence shown here is derived from an EMBL/GenBank/DDBJ whole genome shotgun (WGS) entry which is preliminary data.</text>
</comment>
<sequence>MPKDIILLVDFDGTLACTLHLGECVRLAFAEQGFEVEDNFVEKFHGNNFSAFVTEYYPNLDVDSFKKSVTLHETQKNNGLYEGVLDMLLCWKNLPIRLCLFTARDECSVESRLDNHGIRHFFDVVCTSDHYYPLGKSDVGSMEMMLGYYRERNIDGTFWYVGDSYIDFLSAKNNGIGNTFFRAVVHGDVTRRDELINSGVPEELIINHPSEMTLIMFPELQR</sequence>
<dbReference type="InterPro" id="IPR023214">
    <property type="entry name" value="HAD_sf"/>
</dbReference>
<organism evidence="1 2">
    <name type="scientific">Candidatus Ryanbacteria bacterium CG10_big_fil_rev_8_21_14_0_10_43_42</name>
    <dbReference type="NCBI Taxonomy" id="1974864"/>
    <lineage>
        <taxon>Bacteria</taxon>
        <taxon>Candidatus Ryaniibacteriota</taxon>
    </lineage>
</organism>
<dbReference type="GO" id="GO:0008967">
    <property type="term" value="F:phosphoglycolate phosphatase activity"/>
    <property type="evidence" value="ECO:0007669"/>
    <property type="project" value="TreeGrafter"/>
</dbReference>